<dbReference type="PANTHER" id="PTHR42933:SF1">
    <property type="entry name" value="SITE-SPECIFIC DNA-METHYLTRANSFERASE (ADENINE-SPECIFIC)"/>
    <property type="match status" value="1"/>
</dbReference>
<evidence type="ECO:0000256" key="4">
    <source>
        <dbReference type="ARBA" id="ARBA00022679"/>
    </source>
</evidence>
<dbReference type="GO" id="GO:0032259">
    <property type="term" value="P:methylation"/>
    <property type="evidence" value="ECO:0007669"/>
    <property type="project" value="UniProtKB-KW"/>
</dbReference>
<protein>
    <recommendedName>
        <fullName evidence="2">site-specific DNA-methyltransferase (adenine-specific)</fullName>
        <ecNumber evidence="2">2.1.1.72</ecNumber>
    </recommendedName>
</protein>
<evidence type="ECO:0000256" key="2">
    <source>
        <dbReference type="ARBA" id="ARBA00011900"/>
    </source>
</evidence>
<evidence type="ECO:0000259" key="10">
    <source>
        <dbReference type="Pfam" id="PF12161"/>
    </source>
</evidence>
<sequence>MNKQELASQIWEAANKMRSKIEASEYKNYILGFIFYKFLSDKLENFLRNDGWTDQEIKENLNENDYETIEYCKDRLKYFISYNNLFSTWIKKEGDFDVSDVRNAINAFSKNLDKNHKHIFEGIFRTLETGISRLGENAKSQINAINSLIDLIEPIPMDGNQNYDVLGFIYEYLISMFAANAGKKAGEFYRPYEVSQLMSEIVANHLKNLKNKDKIEIYDPTSGSGSLLITIGKSIGKYISDTNSIQYYAQELKEETYNLTRMNLIMRGVIPDNIKVRNADTLVDDWPLKNDENENILNDPLLVDAVVSNPPYSQDWAPKIGPRFEGYGLAPKSKADYAFLLHDLYHLKNHGIMAIVLPHGVLFRGNEEAKIRERLIEKNNIETIISLPPNIFFGTGIPTIIIVLKKKRENTDILFVDASKEFIKGDKKNKLRAKEIKKIVDTVLGRKNIEKYSRVVSKEEIRENDYNLNISRYISANEKEESFDIFASIFGGIPNTEIEELNYFWNEFPTLKEQIFKEQNEHFSQLNTDNISDTILNNEEVKLYLEKFKNNFDKFSDFLSEKIINKWNIIDISKEENEIEKYIFEKLENFSLIDKYNVYQIFYENWINIALDLEIIKNEGEKAIRLVELINVSGKKNQKIYKWIGKIIPLEIVKNTILKEEFDLLIRKEQKIEEIISFKTSIIEDLSQEERIHIDSLITEDEKSFSKQEVQNYVSKIKNKKDKLEEIDKKVLEINSLLKDEKKVNDELKELSKKLDLSAKEEIENLSSEAISFLLRKKWIDNLIEQINTIAKKSILSIADKINNIINKYEQTFLDLNNNIKKIESDLSELIKEIDANDLEKGALKELAKILKGD</sequence>
<dbReference type="EC" id="2.1.1.72" evidence="2"/>
<evidence type="ECO:0000256" key="7">
    <source>
        <dbReference type="ARBA" id="ARBA00047942"/>
    </source>
</evidence>
<evidence type="ECO:0000259" key="9">
    <source>
        <dbReference type="Pfam" id="PF02384"/>
    </source>
</evidence>
<keyword evidence="5" id="KW-0949">S-adenosyl-L-methionine</keyword>
<feature type="domain" description="N6 adenine-specific DNA methyltransferase N-terminal" evidence="10">
    <location>
        <begin position="6"/>
        <end position="151"/>
    </location>
</feature>
<evidence type="ECO:0000256" key="8">
    <source>
        <dbReference type="SAM" id="Coils"/>
    </source>
</evidence>
<evidence type="ECO:0000313" key="12">
    <source>
        <dbReference type="Proteomes" id="UP000290985"/>
    </source>
</evidence>
<dbReference type="InterPro" id="IPR003356">
    <property type="entry name" value="DNA_methylase_A-5"/>
</dbReference>
<dbReference type="InterPro" id="IPR038333">
    <property type="entry name" value="T1MK-like_N_sf"/>
</dbReference>
<reference evidence="11 12" key="1">
    <citation type="submission" date="2019-01" db="EMBL/GenBank/DDBJ databases">
        <authorList>
            <consortium name="Pathogen Informatics"/>
        </authorList>
    </citation>
    <scope>NUCLEOTIDE SEQUENCE [LARGE SCALE GENOMIC DNA]</scope>
    <source>
        <strain evidence="11 12">NCTC10181</strain>
    </source>
</reference>
<dbReference type="REBASE" id="298630">
    <property type="entry name" value="M.Mci10181ORF866P"/>
</dbReference>
<dbReference type="NCBIfam" id="TIGR00497">
    <property type="entry name" value="hsdM"/>
    <property type="match status" value="1"/>
</dbReference>
<dbReference type="Gene3D" id="3.40.50.150">
    <property type="entry name" value="Vaccinia Virus protein VP39"/>
    <property type="match status" value="1"/>
</dbReference>
<keyword evidence="6" id="KW-0680">Restriction system</keyword>
<keyword evidence="12" id="KW-1185">Reference proteome</keyword>
<dbReference type="InterPro" id="IPR004546">
    <property type="entry name" value="Restrct_endonuc_T1M"/>
</dbReference>
<dbReference type="OrthoDB" id="9814572at2"/>
<keyword evidence="8" id="KW-0175">Coiled coil</keyword>
<comment type="catalytic activity">
    <reaction evidence="7">
        <text>a 2'-deoxyadenosine in DNA + S-adenosyl-L-methionine = an N(6)-methyl-2'-deoxyadenosine in DNA + S-adenosyl-L-homocysteine + H(+)</text>
        <dbReference type="Rhea" id="RHEA:15197"/>
        <dbReference type="Rhea" id="RHEA-COMP:12418"/>
        <dbReference type="Rhea" id="RHEA-COMP:12419"/>
        <dbReference type="ChEBI" id="CHEBI:15378"/>
        <dbReference type="ChEBI" id="CHEBI:57856"/>
        <dbReference type="ChEBI" id="CHEBI:59789"/>
        <dbReference type="ChEBI" id="CHEBI:90615"/>
        <dbReference type="ChEBI" id="CHEBI:90616"/>
        <dbReference type="EC" id="2.1.1.72"/>
    </reaction>
</comment>
<comment type="similarity">
    <text evidence="1">Belongs to the N(4)/N(6)-methyltransferase family.</text>
</comment>
<evidence type="ECO:0000313" key="11">
    <source>
        <dbReference type="EMBL" id="VEU74992.1"/>
    </source>
</evidence>
<dbReference type="Pfam" id="PF02384">
    <property type="entry name" value="N6_Mtase"/>
    <property type="match status" value="1"/>
</dbReference>
<keyword evidence="3 11" id="KW-0489">Methyltransferase</keyword>
<evidence type="ECO:0000256" key="1">
    <source>
        <dbReference type="ARBA" id="ARBA00006594"/>
    </source>
</evidence>
<dbReference type="PRINTS" id="PR00507">
    <property type="entry name" value="N12N6MTFRASE"/>
</dbReference>
<dbReference type="SUPFAM" id="SSF53335">
    <property type="entry name" value="S-adenosyl-L-methionine-dependent methyltransferases"/>
    <property type="match status" value="1"/>
</dbReference>
<evidence type="ECO:0000256" key="3">
    <source>
        <dbReference type="ARBA" id="ARBA00022603"/>
    </source>
</evidence>
<dbReference type="InterPro" id="IPR002052">
    <property type="entry name" value="DNA_methylase_N6_adenine_CS"/>
</dbReference>
<evidence type="ECO:0000256" key="5">
    <source>
        <dbReference type="ARBA" id="ARBA00022691"/>
    </source>
</evidence>
<dbReference type="GO" id="GO:0003677">
    <property type="term" value="F:DNA binding"/>
    <property type="evidence" value="ECO:0007669"/>
    <property type="project" value="InterPro"/>
</dbReference>
<name>A0A449B329_9BACT</name>
<dbReference type="Gene3D" id="1.20.1260.30">
    <property type="match status" value="1"/>
</dbReference>
<accession>A0A449B329</accession>
<dbReference type="KEGG" id="mcit:NCTC10181_00866"/>
<feature type="coiled-coil region" evidence="8">
    <location>
        <begin position="707"/>
        <end position="761"/>
    </location>
</feature>
<gene>
    <name evidence="11" type="ORF">NCTC10181_00866</name>
</gene>
<evidence type="ECO:0000256" key="6">
    <source>
        <dbReference type="ARBA" id="ARBA00022747"/>
    </source>
</evidence>
<dbReference type="GO" id="GO:0008170">
    <property type="term" value="F:N-methyltransferase activity"/>
    <property type="evidence" value="ECO:0007669"/>
    <property type="project" value="InterPro"/>
</dbReference>
<dbReference type="GO" id="GO:0009007">
    <property type="term" value="F:site-specific DNA-methyltransferase (adenine-specific) activity"/>
    <property type="evidence" value="ECO:0007669"/>
    <property type="project" value="UniProtKB-EC"/>
</dbReference>
<dbReference type="EMBL" id="LR215036">
    <property type="protein sequence ID" value="VEU74992.1"/>
    <property type="molecule type" value="Genomic_DNA"/>
</dbReference>
<feature type="domain" description="DNA methylase adenine-specific" evidence="9">
    <location>
        <begin position="162"/>
        <end position="481"/>
    </location>
</feature>
<dbReference type="PROSITE" id="PS00092">
    <property type="entry name" value="N6_MTASE"/>
    <property type="match status" value="1"/>
</dbReference>
<dbReference type="RefSeq" id="WP_129725763.1">
    <property type="nucleotide sequence ID" value="NZ_LR215036.1"/>
</dbReference>
<dbReference type="GO" id="GO:0009307">
    <property type="term" value="P:DNA restriction-modification system"/>
    <property type="evidence" value="ECO:0007669"/>
    <property type="project" value="UniProtKB-KW"/>
</dbReference>
<organism evidence="11 12">
    <name type="scientific">Mycoplasmopsis citelli</name>
    <dbReference type="NCBI Taxonomy" id="171281"/>
    <lineage>
        <taxon>Bacteria</taxon>
        <taxon>Bacillati</taxon>
        <taxon>Mycoplasmatota</taxon>
        <taxon>Mycoplasmoidales</taxon>
        <taxon>Metamycoplasmataceae</taxon>
        <taxon>Mycoplasmopsis</taxon>
    </lineage>
</organism>
<dbReference type="Proteomes" id="UP000290985">
    <property type="component" value="Chromosome"/>
</dbReference>
<dbReference type="InterPro" id="IPR029063">
    <property type="entry name" value="SAM-dependent_MTases_sf"/>
</dbReference>
<dbReference type="AlphaFoldDB" id="A0A449B329"/>
<feature type="coiled-coil region" evidence="8">
    <location>
        <begin position="799"/>
        <end position="840"/>
    </location>
</feature>
<dbReference type="Pfam" id="PF12161">
    <property type="entry name" value="HsdM_N"/>
    <property type="match status" value="1"/>
</dbReference>
<proteinExistence type="inferred from homology"/>
<dbReference type="InterPro" id="IPR051537">
    <property type="entry name" value="DNA_Adenine_Mtase"/>
</dbReference>
<keyword evidence="4 11" id="KW-0808">Transferase</keyword>
<dbReference type="PANTHER" id="PTHR42933">
    <property type="entry name" value="SLR6095 PROTEIN"/>
    <property type="match status" value="1"/>
</dbReference>
<dbReference type="InterPro" id="IPR022749">
    <property type="entry name" value="D12N6_MeTrfase_N"/>
</dbReference>